<dbReference type="InterPro" id="IPR033709">
    <property type="entry name" value="Anticodon_Ile_ABEc"/>
</dbReference>
<dbReference type="GO" id="GO:0008270">
    <property type="term" value="F:zinc ion binding"/>
    <property type="evidence" value="ECO:0007669"/>
    <property type="project" value="UniProtKB-UniRule"/>
</dbReference>
<comment type="caution">
    <text evidence="18">The sequence shown here is derived from an EMBL/GenBank/DDBJ whole genome shotgun (WGS) entry which is preliminary data.</text>
</comment>
<feature type="short sequence motif" description="'HIGH' region" evidence="15">
    <location>
        <begin position="50"/>
        <end position="60"/>
    </location>
</feature>
<feature type="binding site" evidence="15">
    <location>
        <position position="680"/>
    </location>
    <ligand>
        <name>ATP</name>
        <dbReference type="ChEBI" id="CHEBI:30616"/>
    </ligand>
</feature>
<dbReference type="EMBL" id="WQLB01000032">
    <property type="protein sequence ID" value="MVN88679.1"/>
    <property type="molecule type" value="Genomic_DNA"/>
</dbReference>
<protein>
    <recommendedName>
        <fullName evidence="15">Isoleucine--tRNA ligase</fullName>
        <ecNumber evidence="15">6.1.1.5</ecNumber>
    </recommendedName>
    <alternativeName>
        <fullName evidence="15">Isoleucyl-tRNA synthetase</fullName>
        <shortName evidence="15">IleRS</shortName>
    </alternativeName>
</protein>
<evidence type="ECO:0000256" key="12">
    <source>
        <dbReference type="ARBA" id="ARBA00023146"/>
    </source>
</evidence>
<evidence type="ECO:0000256" key="9">
    <source>
        <dbReference type="ARBA" id="ARBA00022833"/>
    </source>
</evidence>
<dbReference type="GO" id="GO:0005737">
    <property type="term" value="C:cytoplasm"/>
    <property type="evidence" value="ECO:0007669"/>
    <property type="project" value="UniProtKB-SubCell"/>
</dbReference>
<evidence type="ECO:0000256" key="3">
    <source>
        <dbReference type="ARBA" id="ARBA00007078"/>
    </source>
</evidence>
<proteinExistence type="inferred from homology"/>
<keyword evidence="12 15" id="KW-0030">Aminoacyl-tRNA synthetase</keyword>
<sequence length="1131" mass="127658">MTTFKPVLNNPNFPALEQDILTFWREGRIFERSLEQTKGGPTFTFYEGPPTANGQPGIHHVQARSFKDLFPRFRTMQGYHVPRKAGWDTHGLPVELGVEKKLGLNSKREVEAYGIDRFNAECRASVFEYEAEWRKFTERMGYWVDLDDAYLTLHKDYIESVWWSVKELDNKGLLYRGFRVAPYCPKDGTTLSNAEVSEGYKDIQDPSVYVPFALRDPGALGLPDGAAFLVWTTTPWTLPYNVGVALHPDFEYVAAKDKEGRVLVLAASLKHEVLGEDAEVVKTFKGTELERVSYIAPFEALWRQYSTAVTLATSLSWADSKKWVDEYQTSDVVGSEHRKLVESDFGTTEALIDFVNSFNGGADYFADQSLLGWQDALKISTSGSIWFAGLDTYVSDSDGTGIVHTAPAFGEDDMRLARNYGFPVIVGVDGEGKHRFGPWAGVFFRDANTEIVRDLRARGLMWKEKNFLHAYPHCWRCGTPLMYYATESWYLNNTRLKARLIELNQTIDWHPPHIKNGRYGGWLDNLIDWNVSRSRYWGTPLPVWEAEDGEYRVVGSYAELAELSGRPELTGPDFDPHRPFVDDISFEQGGKTFRRAPYVMDVWYDSGSMPFAQHHYPFENKERFEAGGFPADFIAEAIDQTRGWFNSLHQIGTMVFDSVAYKSVICSGHILDEKGAKMSKSKGNVVNPWDVFEQYGADAARWYMYVSAPPELSRRFGMNLVGEAFRSYFLTLWNTYSFFVLYANLDKPDLKAAAPLPERPEVDRWLVAKVQALIAAVTDRLENYDPTGASRALQDFVVEDLSNWYVRRNRRRFWGEGGQVDHNAYATLHFALVTVTQLTAPFTPFLAETLYGNLVRSLVLDAPESVHLTEWPKVDETLSAPVLVGEMDAVLRVVSLGRAVRGQTGLRQRQPLPKVMLRARTAEQTQALGRFAEQIKEELNVKEVELIDQYAELVSYQLRPNLPLLGKKFGKAVPQVRAALQAADASDIARFVRDGQQFEVIAPTGERFELGPDEVLVDAKSPEGFAAQEEAGYLVAFDTTLTRELELEGLARDLVRGVQDARKKAGFEVQDRIALHLDLTGTAREAAEAWQEYLMSETLAETLVFGVADGFAAEVEGGTAYLEKLEVVSHN</sequence>
<evidence type="ECO:0000256" key="7">
    <source>
        <dbReference type="ARBA" id="ARBA00022723"/>
    </source>
</evidence>
<keyword evidence="19" id="KW-1185">Reference proteome</keyword>
<comment type="domain">
    <text evidence="15">IleRS has two distinct active sites: one for aminoacylation and one for editing. The misactivated valine is translocated from the active site to the editing site, which sterically excludes the correctly activated isoleucine. The single editing site contains two valyl binding pockets, one specific for each substrate (Val-AMP or Val-tRNA(Ile)).</text>
</comment>
<dbReference type="Gene3D" id="3.90.740.10">
    <property type="entry name" value="Valyl/Leucyl/Isoleucyl-tRNA synthetase, editing domain"/>
    <property type="match status" value="2"/>
</dbReference>
<dbReference type="PRINTS" id="PR00984">
    <property type="entry name" value="TRNASYNTHILE"/>
</dbReference>
<keyword evidence="5 15" id="KW-0963">Cytoplasm</keyword>
<evidence type="ECO:0000256" key="2">
    <source>
        <dbReference type="ARBA" id="ARBA00004496"/>
    </source>
</evidence>
<feature type="domain" description="Aminoacyl-tRNA synthetase class Ia" evidence="16">
    <location>
        <begin position="20"/>
        <end position="707"/>
    </location>
</feature>
<dbReference type="GO" id="GO:0006428">
    <property type="term" value="P:isoleucyl-tRNA aminoacylation"/>
    <property type="evidence" value="ECO:0007669"/>
    <property type="project" value="UniProtKB-UniRule"/>
</dbReference>
<comment type="function">
    <text evidence="13 15">Catalyzes the attachment of isoleucine to tRNA(Ile). As IleRS can inadvertently accommodate and process structurally similar amino acids such as valine, to avoid such errors it has two additional distinct tRNA(Ile)-dependent editing activities. One activity is designated as 'pretransfer' editing and involves the hydrolysis of activated Val-AMP. The other activity is designated 'posttransfer' editing and involves deacylation of mischarged Val-tRNA(Ile).</text>
</comment>
<feature type="domain" description="Methionyl/Valyl/Leucyl/Isoleucyl-tRNA synthetase anticodon-binding" evidence="17">
    <location>
        <begin position="763"/>
        <end position="914"/>
    </location>
</feature>
<dbReference type="AlphaFoldDB" id="A0A7C9MB16"/>
<dbReference type="RefSeq" id="WP_157460734.1">
    <property type="nucleotide sequence ID" value="NZ_WQLB01000032.1"/>
</dbReference>
<dbReference type="Pfam" id="PF08264">
    <property type="entry name" value="Anticodon_1"/>
    <property type="match status" value="1"/>
</dbReference>
<dbReference type="PANTHER" id="PTHR42780:SF1">
    <property type="entry name" value="ISOLEUCINE--TRNA LIGASE, CYTOPLASMIC"/>
    <property type="match status" value="1"/>
</dbReference>
<evidence type="ECO:0000256" key="8">
    <source>
        <dbReference type="ARBA" id="ARBA00022741"/>
    </source>
</evidence>
<dbReference type="InterPro" id="IPR002301">
    <property type="entry name" value="Ile-tRNA-ligase"/>
</dbReference>
<dbReference type="CDD" id="cd00818">
    <property type="entry name" value="IleRS_core"/>
    <property type="match status" value="1"/>
</dbReference>
<dbReference type="Gene3D" id="3.40.50.620">
    <property type="entry name" value="HUPs"/>
    <property type="match status" value="2"/>
</dbReference>
<comment type="subcellular location">
    <subcellularLocation>
        <location evidence="2 15">Cytoplasm</location>
    </subcellularLocation>
</comment>
<evidence type="ECO:0000256" key="6">
    <source>
        <dbReference type="ARBA" id="ARBA00022598"/>
    </source>
</evidence>
<keyword evidence="10 15" id="KW-0067">ATP-binding</keyword>
<dbReference type="Gene3D" id="1.10.730.10">
    <property type="entry name" value="Isoleucyl-tRNA Synthetase, Domain 1"/>
    <property type="match status" value="1"/>
</dbReference>
<evidence type="ECO:0000256" key="5">
    <source>
        <dbReference type="ARBA" id="ARBA00022490"/>
    </source>
</evidence>
<comment type="subunit">
    <text evidence="4 15">Monomer.</text>
</comment>
<comment type="similarity">
    <text evidence="3 15">Belongs to the class-I aminoacyl-tRNA synthetase family. IleS type 2 subfamily.</text>
</comment>
<dbReference type="Pfam" id="PF00133">
    <property type="entry name" value="tRNA-synt_1"/>
    <property type="match status" value="1"/>
</dbReference>
<dbReference type="EC" id="6.1.1.5" evidence="15"/>
<dbReference type="FunFam" id="3.40.50.620:FF:000075">
    <property type="entry name" value="Isoleucine--tRNA ligase"/>
    <property type="match status" value="1"/>
</dbReference>
<dbReference type="InterPro" id="IPR013155">
    <property type="entry name" value="M/V/L/I-tRNA-synth_anticd-bd"/>
</dbReference>
<dbReference type="GO" id="GO:0000049">
    <property type="term" value="F:tRNA binding"/>
    <property type="evidence" value="ECO:0007669"/>
    <property type="project" value="InterPro"/>
</dbReference>
<gene>
    <name evidence="15" type="primary">ileS</name>
    <name evidence="18" type="ORF">GO986_18235</name>
</gene>
<dbReference type="SUPFAM" id="SSF52374">
    <property type="entry name" value="Nucleotidylyl transferase"/>
    <property type="match status" value="1"/>
</dbReference>
<organism evidence="18 19">
    <name type="scientific">Deinococcus arboris</name>
    <dbReference type="NCBI Taxonomy" id="2682977"/>
    <lineage>
        <taxon>Bacteria</taxon>
        <taxon>Thermotogati</taxon>
        <taxon>Deinococcota</taxon>
        <taxon>Deinococci</taxon>
        <taxon>Deinococcales</taxon>
        <taxon>Deinococcaceae</taxon>
        <taxon>Deinococcus</taxon>
    </lineage>
</organism>
<evidence type="ECO:0000256" key="11">
    <source>
        <dbReference type="ARBA" id="ARBA00022917"/>
    </source>
</evidence>
<dbReference type="InterPro" id="IPR002300">
    <property type="entry name" value="aa-tRNA-synth_Ia"/>
</dbReference>
<dbReference type="InterPro" id="IPR014729">
    <property type="entry name" value="Rossmann-like_a/b/a_fold"/>
</dbReference>
<dbReference type="CDD" id="cd07961">
    <property type="entry name" value="Anticodon_Ia_Ile_ABEc"/>
    <property type="match status" value="1"/>
</dbReference>
<dbReference type="GO" id="GO:0004822">
    <property type="term" value="F:isoleucine-tRNA ligase activity"/>
    <property type="evidence" value="ECO:0007669"/>
    <property type="project" value="UniProtKB-UniRule"/>
</dbReference>
<evidence type="ECO:0000259" key="17">
    <source>
        <dbReference type="Pfam" id="PF08264"/>
    </source>
</evidence>
<dbReference type="SUPFAM" id="SSF50677">
    <property type="entry name" value="ValRS/IleRS/LeuRS editing domain"/>
    <property type="match status" value="2"/>
</dbReference>
<dbReference type="HAMAP" id="MF_02003">
    <property type="entry name" value="Ile_tRNA_synth_type2"/>
    <property type="match status" value="1"/>
</dbReference>
<keyword evidence="11 15" id="KW-0648">Protein biosynthesis</keyword>
<evidence type="ECO:0000256" key="4">
    <source>
        <dbReference type="ARBA" id="ARBA00011245"/>
    </source>
</evidence>
<evidence type="ECO:0000256" key="14">
    <source>
        <dbReference type="ARBA" id="ARBA00048359"/>
    </source>
</evidence>
<dbReference type="GO" id="GO:0005524">
    <property type="term" value="F:ATP binding"/>
    <property type="evidence" value="ECO:0007669"/>
    <property type="project" value="UniProtKB-UniRule"/>
</dbReference>
<comment type="cofactor">
    <cofactor evidence="1 15">
        <name>Zn(2+)</name>
        <dbReference type="ChEBI" id="CHEBI:29105"/>
    </cofactor>
</comment>
<dbReference type="PANTHER" id="PTHR42780">
    <property type="entry name" value="SOLEUCYL-TRNA SYNTHETASE"/>
    <property type="match status" value="1"/>
</dbReference>
<name>A0A7C9MB16_9DEIO</name>
<keyword evidence="9 15" id="KW-0862">Zinc</keyword>
<dbReference type="InterPro" id="IPR009008">
    <property type="entry name" value="Val/Leu/Ile-tRNA-synth_edit"/>
</dbReference>
<evidence type="ECO:0000259" key="16">
    <source>
        <dbReference type="Pfam" id="PF00133"/>
    </source>
</evidence>
<evidence type="ECO:0000256" key="10">
    <source>
        <dbReference type="ARBA" id="ARBA00022840"/>
    </source>
</evidence>
<keyword evidence="6 15" id="KW-0436">Ligase</keyword>
<keyword evidence="8 15" id="KW-0547">Nucleotide-binding</keyword>
<dbReference type="Pfam" id="PF19302">
    <property type="entry name" value="DUF5915"/>
    <property type="match status" value="1"/>
</dbReference>
<keyword evidence="7 15" id="KW-0479">Metal-binding</keyword>
<feature type="short sequence motif" description="'KMSKS' region" evidence="15">
    <location>
        <begin position="677"/>
        <end position="681"/>
    </location>
</feature>
<dbReference type="InterPro" id="IPR009080">
    <property type="entry name" value="tRNAsynth_Ia_anticodon-bd"/>
</dbReference>
<dbReference type="Proteomes" id="UP000483286">
    <property type="component" value="Unassembled WGS sequence"/>
</dbReference>
<evidence type="ECO:0000256" key="15">
    <source>
        <dbReference type="HAMAP-Rule" id="MF_02003"/>
    </source>
</evidence>
<evidence type="ECO:0000313" key="19">
    <source>
        <dbReference type="Proteomes" id="UP000483286"/>
    </source>
</evidence>
<comment type="catalytic activity">
    <reaction evidence="14 15">
        <text>tRNA(Ile) + L-isoleucine + ATP = L-isoleucyl-tRNA(Ile) + AMP + diphosphate</text>
        <dbReference type="Rhea" id="RHEA:11060"/>
        <dbReference type="Rhea" id="RHEA-COMP:9666"/>
        <dbReference type="Rhea" id="RHEA-COMP:9695"/>
        <dbReference type="ChEBI" id="CHEBI:30616"/>
        <dbReference type="ChEBI" id="CHEBI:33019"/>
        <dbReference type="ChEBI" id="CHEBI:58045"/>
        <dbReference type="ChEBI" id="CHEBI:78442"/>
        <dbReference type="ChEBI" id="CHEBI:78528"/>
        <dbReference type="ChEBI" id="CHEBI:456215"/>
        <dbReference type="EC" id="6.1.1.5"/>
    </reaction>
</comment>
<reference evidence="18 19" key="1">
    <citation type="submission" date="2019-12" db="EMBL/GenBank/DDBJ databases">
        <title>Deinococcus sp. HMF7620 Genome sequencing and assembly.</title>
        <authorList>
            <person name="Kang H."/>
            <person name="Kim H."/>
            <person name="Joh K."/>
        </authorList>
    </citation>
    <scope>NUCLEOTIDE SEQUENCE [LARGE SCALE GENOMIC DNA]</scope>
    <source>
        <strain evidence="18 19">HMF7620</strain>
    </source>
</reference>
<evidence type="ECO:0000313" key="18">
    <source>
        <dbReference type="EMBL" id="MVN88679.1"/>
    </source>
</evidence>
<accession>A0A7C9MB16</accession>
<dbReference type="GO" id="GO:0002161">
    <property type="term" value="F:aminoacyl-tRNA deacylase activity"/>
    <property type="evidence" value="ECO:0007669"/>
    <property type="project" value="InterPro"/>
</dbReference>
<dbReference type="SUPFAM" id="SSF47323">
    <property type="entry name" value="Anticodon-binding domain of a subclass of class I aminoacyl-tRNA synthetases"/>
    <property type="match status" value="1"/>
</dbReference>
<dbReference type="InterPro" id="IPR023586">
    <property type="entry name" value="Ile-tRNA-ligase_type2"/>
</dbReference>
<evidence type="ECO:0000256" key="13">
    <source>
        <dbReference type="ARBA" id="ARBA00025217"/>
    </source>
</evidence>
<evidence type="ECO:0000256" key="1">
    <source>
        <dbReference type="ARBA" id="ARBA00001947"/>
    </source>
</evidence>
<dbReference type="NCBIfam" id="TIGR00392">
    <property type="entry name" value="ileS"/>
    <property type="match status" value="1"/>
</dbReference>
<dbReference type="FunFam" id="3.40.50.620:FF:000063">
    <property type="entry name" value="Isoleucine--tRNA ligase"/>
    <property type="match status" value="1"/>
</dbReference>